<dbReference type="PANTHER" id="PTHR23084">
    <property type="entry name" value="PHOSPHATIDYLINOSITOL-4-PHOSPHATE 5-KINASE RELATED"/>
    <property type="match status" value="1"/>
</dbReference>
<dbReference type="InterPro" id="IPR029058">
    <property type="entry name" value="AB_hydrolase_fold"/>
</dbReference>
<protein>
    <submittedName>
        <fullName evidence="3">MORN repeat protein</fullName>
    </submittedName>
</protein>
<evidence type="ECO:0000313" key="4">
    <source>
        <dbReference type="Proteomes" id="UP000240572"/>
    </source>
</evidence>
<feature type="chain" id="PRO_5015153377" evidence="2">
    <location>
        <begin position="27"/>
        <end position="456"/>
    </location>
</feature>
<reference evidence="3 4" key="1">
    <citation type="submission" date="2018-03" db="EMBL/GenBank/DDBJ databases">
        <title>Genomic Encyclopedia of Type Strains, Phase III (KMG-III): the genomes of soil and plant-associated and newly described type strains.</title>
        <authorList>
            <person name="Whitman W."/>
        </authorList>
    </citation>
    <scope>NUCLEOTIDE SEQUENCE [LARGE SCALE GENOMIC DNA]</scope>
    <source>
        <strain evidence="3 4">CGMCC 1.12700</strain>
    </source>
</reference>
<sequence>MHYLNRITWKRITAILLLLGALGASAQNGQPQFIKDAMKGCLVWDEYYGPQDKVTWTGGCKNKYAEGQGTLTWYEGEQLTATYEGALRQGKPAGQGRYDIRNYARMEGTFYNGQLNGKGKMVFENGGRLEGNFVNGMFLDLDTFFLNRLSKHVLPFRDTAGIYSTGGGGLHYYALPPRDRIRATLVLLPSTRENTENVISANKTLIQEAFGKGILMVVVSANSNKGLEHDTFAFNFLNRVFADVMAIYKAPPGTFILSGLSLGGENALQYTEMSRNPACSTLIRPMAVIGVDPPVDMEDLYLRAREEIAAYAKDSNNLTAGKQLAWNEDHFLVDYFHQLYGGPPEQFRDRYIAGSQFSRGQADGGNARYLLDVPVRLYCDPDILWQLKNRNRDYYHMNAASLSAMINFLTINGNKQAELIPALGKGYRVDGTRHPHSWSIVDAGDCLNWIAGLIKE</sequence>
<dbReference type="SUPFAM" id="SSF53474">
    <property type="entry name" value="alpha/beta-Hydrolases"/>
    <property type="match status" value="1"/>
</dbReference>
<dbReference type="EMBL" id="PYGD01000002">
    <property type="protein sequence ID" value="PSK93364.1"/>
    <property type="molecule type" value="Genomic_DNA"/>
</dbReference>
<gene>
    <name evidence="3" type="ORF">B0I18_102334</name>
</gene>
<evidence type="ECO:0000313" key="3">
    <source>
        <dbReference type="EMBL" id="PSK93364.1"/>
    </source>
</evidence>
<dbReference type="Gene3D" id="2.20.110.10">
    <property type="entry name" value="Histone H3 K4-specific methyltransferase SET7/9 N-terminal domain"/>
    <property type="match status" value="1"/>
</dbReference>
<dbReference type="Proteomes" id="UP000240572">
    <property type="component" value="Unassembled WGS sequence"/>
</dbReference>
<evidence type="ECO:0000256" key="1">
    <source>
        <dbReference type="ARBA" id="ARBA00022737"/>
    </source>
</evidence>
<dbReference type="PANTHER" id="PTHR23084:SF263">
    <property type="entry name" value="MORN REPEAT-CONTAINING PROTEIN 1"/>
    <property type="match status" value="1"/>
</dbReference>
<feature type="signal peptide" evidence="2">
    <location>
        <begin position="1"/>
        <end position="26"/>
    </location>
</feature>
<accession>A0A2P8D812</accession>
<dbReference type="InterPro" id="IPR003409">
    <property type="entry name" value="MORN"/>
</dbReference>
<dbReference type="Pfam" id="PF02493">
    <property type="entry name" value="MORN"/>
    <property type="match status" value="3"/>
</dbReference>
<keyword evidence="2" id="KW-0732">Signal</keyword>
<keyword evidence="1" id="KW-0677">Repeat</keyword>
<dbReference type="OrthoDB" id="1095982at2"/>
<evidence type="ECO:0000256" key="2">
    <source>
        <dbReference type="SAM" id="SignalP"/>
    </source>
</evidence>
<proteinExistence type="predicted"/>
<dbReference type="SMART" id="SM00698">
    <property type="entry name" value="MORN"/>
    <property type="match status" value="2"/>
</dbReference>
<comment type="caution">
    <text evidence="3">The sequence shown here is derived from an EMBL/GenBank/DDBJ whole genome shotgun (WGS) entry which is preliminary data.</text>
</comment>
<name>A0A2P8D812_9BACT</name>
<dbReference type="AlphaFoldDB" id="A0A2P8D812"/>
<keyword evidence="4" id="KW-1185">Reference proteome</keyword>
<dbReference type="RefSeq" id="WP_106522373.1">
    <property type="nucleotide sequence ID" value="NZ_PYGD01000002.1"/>
</dbReference>
<organism evidence="3 4">
    <name type="scientific">Taibaiella chishuiensis</name>
    <dbReference type="NCBI Taxonomy" id="1434707"/>
    <lineage>
        <taxon>Bacteria</taxon>
        <taxon>Pseudomonadati</taxon>
        <taxon>Bacteroidota</taxon>
        <taxon>Chitinophagia</taxon>
        <taxon>Chitinophagales</taxon>
        <taxon>Chitinophagaceae</taxon>
        <taxon>Taibaiella</taxon>
    </lineage>
</organism>
<dbReference type="SUPFAM" id="SSF82185">
    <property type="entry name" value="Histone H3 K4-specific methyltransferase SET7/9 N-terminal domain"/>
    <property type="match status" value="1"/>
</dbReference>